<dbReference type="InterPro" id="IPR050230">
    <property type="entry name" value="CALM/Myosin/TropC-like"/>
</dbReference>
<reference evidence="3 4" key="1">
    <citation type="submission" date="2021-04" db="EMBL/GenBank/DDBJ databases">
        <authorList>
            <person name="Bliznina A."/>
        </authorList>
    </citation>
    <scope>NUCLEOTIDE SEQUENCE [LARGE SCALE GENOMIC DNA]</scope>
</reference>
<evidence type="ECO:0000256" key="1">
    <source>
        <dbReference type="ARBA" id="ARBA00022737"/>
    </source>
</evidence>
<dbReference type="Proteomes" id="UP001158576">
    <property type="component" value="Chromosome 1"/>
</dbReference>
<accession>A0ABN7SR73</accession>
<dbReference type="PANTHER" id="PTHR23048">
    <property type="entry name" value="MYOSIN LIGHT CHAIN 1, 3"/>
    <property type="match status" value="1"/>
</dbReference>
<keyword evidence="4" id="KW-1185">Reference proteome</keyword>
<proteinExistence type="predicted"/>
<evidence type="ECO:0000313" key="4">
    <source>
        <dbReference type="Proteomes" id="UP001158576"/>
    </source>
</evidence>
<name>A0ABN7SR73_OIKDI</name>
<dbReference type="InterPro" id="IPR002048">
    <property type="entry name" value="EF_hand_dom"/>
</dbReference>
<gene>
    <name evidence="3" type="ORF">OKIOD_LOCUS10708</name>
</gene>
<dbReference type="PANTHER" id="PTHR23048:SF0">
    <property type="entry name" value="CALMODULIN LIKE 3"/>
    <property type="match status" value="1"/>
</dbReference>
<evidence type="ECO:0000313" key="3">
    <source>
        <dbReference type="EMBL" id="CAG5105230.1"/>
    </source>
</evidence>
<protein>
    <submittedName>
        <fullName evidence="3">Oidioi.mRNA.OKI2018_I69.chr1.g1943.t1.cds</fullName>
    </submittedName>
</protein>
<feature type="domain" description="EF-hand" evidence="2">
    <location>
        <begin position="1"/>
        <end position="34"/>
    </location>
</feature>
<dbReference type="SUPFAM" id="SSF47473">
    <property type="entry name" value="EF-hand"/>
    <property type="match status" value="1"/>
</dbReference>
<keyword evidence="1" id="KW-0677">Repeat</keyword>
<dbReference type="PROSITE" id="PS50222">
    <property type="entry name" value="EF_HAND_2"/>
    <property type="match status" value="1"/>
</dbReference>
<dbReference type="InterPro" id="IPR011992">
    <property type="entry name" value="EF-hand-dom_pair"/>
</dbReference>
<dbReference type="Gene3D" id="1.10.238.10">
    <property type="entry name" value="EF-hand"/>
    <property type="match status" value="1"/>
</dbReference>
<evidence type="ECO:0000259" key="2">
    <source>
        <dbReference type="PROSITE" id="PS50222"/>
    </source>
</evidence>
<sequence>MVDPKKIFAEFDSDKRGYLNRKEVPDAIRCCGLNPSEEDIMKAFRTTNCTTTKVQENQFHSLVKELRKTSLPDETRLRAAFKSLEDGSDSGLIPAADLSHMLKSKGEKVSQKVIDDLLSLIDVGVTTDIDYEELIALLTADLEKAAGF</sequence>
<organism evidence="3 4">
    <name type="scientific">Oikopleura dioica</name>
    <name type="common">Tunicate</name>
    <dbReference type="NCBI Taxonomy" id="34765"/>
    <lineage>
        <taxon>Eukaryota</taxon>
        <taxon>Metazoa</taxon>
        <taxon>Chordata</taxon>
        <taxon>Tunicata</taxon>
        <taxon>Appendicularia</taxon>
        <taxon>Copelata</taxon>
        <taxon>Oikopleuridae</taxon>
        <taxon>Oikopleura</taxon>
    </lineage>
</organism>
<dbReference type="EMBL" id="OU015566">
    <property type="protein sequence ID" value="CAG5105230.1"/>
    <property type="molecule type" value="Genomic_DNA"/>
</dbReference>